<comment type="caution">
    <text evidence="1">The sequence shown here is derived from an EMBL/GenBank/DDBJ whole genome shotgun (WGS) entry which is preliminary data.</text>
</comment>
<keyword evidence="2" id="KW-1185">Reference proteome</keyword>
<dbReference type="AlphaFoldDB" id="A0A261Y081"/>
<dbReference type="Proteomes" id="UP000242875">
    <property type="component" value="Unassembled WGS sequence"/>
</dbReference>
<sequence>MGKVVPDGELGLGSPITAFEREMGHHPSDHGSNRSIFDLVVPRHKPIQHPPTSSLEPSDAPDFEHEWAHSFHIVRRPSRSRYKHTHHPDLPVISAPAYYNAHAQVWYTRIHNILLPVSAPGHIEQSAGHSRAWLPTEREAFTGVVRVLGVPCTTVNAETWEVHVEAVMREEV</sequence>
<name>A0A261Y081_9FUNG</name>
<reference evidence="1 2" key="1">
    <citation type="journal article" date="2017" name="Mycologia">
        <title>Bifiguratus adelaidae, gen. et sp. nov., a new member of Mucoromycotina in endophytic and soil-dwelling habitats.</title>
        <authorList>
            <person name="Torres-Cruz T.J."/>
            <person name="Billingsley Tobias T.L."/>
            <person name="Almatruk M."/>
            <person name="Hesse C."/>
            <person name="Kuske C.R."/>
            <person name="Desiro A."/>
            <person name="Benucci G.M."/>
            <person name="Bonito G."/>
            <person name="Stajich J.E."/>
            <person name="Dunlap C."/>
            <person name="Arnold A.E."/>
            <person name="Porras-Alfaro A."/>
        </authorList>
    </citation>
    <scope>NUCLEOTIDE SEQUENCE [LARGE SCALE GENOMIC DNA]</scope>
    <source>
        <strain evidence="1 2">AZ0501</strain>
    </source>
</reference>
<gene>
    <name evidence="1" type="ORF">BZG36_03250</name>
</gene>
<accession>A0A261Y081</accession>
<protein>
    <submittedName>
        <fullName evidence="1">Uncharacterized protein</fullName>
    </submittedName>
</protein>
<proteinExistence type="predicted"/>
<dbReference type="EMBL" id="MVBO01000060">
    <property type="protein sequence ID" value="OZJ03978.1"/>
    <property type="molecule type" value="Genomic_DNA"/>
</dbReference>
<organism evidence="1 2">
    <name type="scientific">Bifiguratus adelaidae</name>
    <dbReference type="NCBI Taxonomy" id="1938954"/>
    <lineage>
        <taxon>Eukaryota</taxon>
        <taxon>Fungi</taxon>
        <taxon>Fungi incertae sedis</taxon>
        <taxon>Mucoromycota</taxon>
        <taxon>Mucoromycotina</taxon>
        <taxon>Endogonomycetes</taxon>
        <taxon>Endogonales</taxon>
        <taxon>Endogonales incertae sedis</taxon>
        <taxon>Bifiguratus</taxon>
    </lineage>
</organism>
<evidence type="ECO:0000313" key="1">
    <source>
        <dbReference type="EMBL" id="OZJ03978.1"/>
    </source>
</evidence>
<evidence type="ECO:0000313" key="2">
    <source>
        <dbReference type="Proteomes" id="UP000242875"/>
    </source>
</evidence>